<dbReference type="GO" id="GO:0003677">
    <property type="term" value="F:DNA binding"/>
    <property type="evidence" value="ECO:0007669"/>
    <property type="project" value="UniProtKB-KW"/>
</dbReference>
<keyword evidence="3" id="KW-1185">Reference proteome</keyword>
<evidence type="ECO:0000313" key="2">
    <source>
        <dbReference type="EMBL" id="PWA37829.1"/>
    </source>
</evidence>
<dbReference type="Proteomes" id="UP000245207">
    <property type="component" value="Unassembled WGS sequence"/>
</dbReference>
<evidence type="ECO:0000313" key="3">
    <source>
        <dbReference type="Proteomes" id="UP000245207"/>
    </source>
</evidence>
<dbReference type="EMBL" id="PKPP01016314">
    <property type="protein sequence ID" value="PWA37829.1"/>
    <property type="molecule type" value="Genomic_DNA"/>
</dbReference>
<keyword evidence="2" id="KW-0238">DNA-binding</keyword>
<proteinExistence type="predicted"/>
<keyword evidence="2" id="KW-0371">Homeobox</keyword>
<name>A0A2U1KM43_ARTAN</name>
<accession>A0A2U1KM43</accession>
<protein>
    <submittedName>
        <fullName evidence="2">Homeobox domain, POX domain-containing protein</fullName>
    </submittedName>
</protein>
<organism evidence="2 3">
    <name type="scientific">Artemisia annua</name>
    <name type="common">Sweet wormwood</name>
    <dbReference type="NCBI Taxonomy" id="35608"/>
    <lineage>
        <taxon>Eukaryota</taxon>
        <taxon>Viridiplantae</taxon>
        <taxon>Streptophyta</taxon>
        <taxon>Embryophyta</taxon>
        <taxon>Tracheophyta</taxon>
        <taxon>Spermatophyta</taxon>
        <taxon>Magnoliopsida</taxon>
        <taxon>eudicotyledons</taxon>
        <taxon>Gunneridae</taxon>
        <taxon>Pentapetalae</taxon>
        <taxon>asterids</taxon>
        <taxon>campanulids</taxon>
        <taxon>Asterales</taxon>
        <taxon>Asteraceae</taxon>
        <taxon>Asteroideae</taxon>
        <taxon>Anthemideae</taxon>
        <taxon>Artemisiinae</taxon>
        <taxon>Artemisia</taxon>
    </lineage>
</organism>
<gene>
    <name evidence="2" type="ORF">CTI12_AA542230</name>
</gene>
<reference evidence="2 3" key="1">
    <citation type="journal article" date="2018" name="Mol. Plant">
        <title>The genome of Artemisia annua provides insight into the evolution of Asteraceae family and artemisinin biosynthesis.</title>
        <authorList>
            <person name="Shen Q."/>
            <person name="Zhang L."/>
            <person name="Liao Z."/>
            <person name="Wang S."/>
            <person name="Yan T."/>
            <person name="Shi P."/>
            <person name="Liu M."/>
            <person name="Fu X."/>
            <person name="Pan Q."/>
            <person name="Wang Y."/>
            <person name="Lv Z."/>
            <person name="Lu X."/>
            <person name="Zhang F."/>
            <person name="Jiang W."/>
            <person name="Ma Y."/>
            <person name="Chen M."/>
            <person name="Hao X."/>
            <person name="Li L."/>
            <person name="Tang Y."/>
            <person name="Lv G."/>
            <person name="Zhou Y."/>
            <person name="Sun X."/>
            <person name="Brodelius P.E."/>
            <person name="Rose J.K.C."/>
            <person name="Tang K."/>
        </authorList>
    </citation>
    <scope>NUCLEOTIDE SEQUENCE [LARGE SCALE GENOMIC DNA]</scope>
    <source>
        <strain evidence="3">cv. Huhao1</strain>
        <tissue evidence="2">Leaf</tissue>
    </source>
</reference>
<feature type="region of interest" description="Disordered" evidence="1">
    <location>
        <begin position="1"/>
        <end position="32"/>
    </location>
</feature>
<dbReference type="AlphaFoldDB" id="A0A2U1KM43"/>
<comment type="caution">
    <text evidence="2">The sequence shown here is derived from an EMBL/GenBank/DDBJ whole genome shotgun (WGS) entry which is preliminary data.</text>
</comment>
<sequence>MSGFPMTSIFPNEPTNGTEHLGSNFPSIGPMDVPTSASALASLFASRHSQHDRNGIDRNGG</sequence>
<feature type="compositionally biased region" description="Polar residues" evidence="1">
    <location>
        <begin position="9"/>
        <end position="18"/>
    </location>
</feature>
<evidence type="ECO:0000256" key="1">
    <source>
        <dbReference type="SAM" id="MobiDB-lite"/>
    </source>
</evidence>